<dbReference type="HOGENOM" id="CLU_3306170_0_0_4"/>
<name>A0A0E1VXA4_BURPE</name>
<protein>
    <submittedName>
        <fullName evidence="1">Uncharacterized protein</fullName>
    </submittedName>
</protein>
<evidence type="ECO:0000313" key="1">
    <source>
        <dbReference type="EMBL" id="EET05533.1"/>
    </source>
</evidence>
<dbReference type="AlphaFoldDB" id="A0A0E1VXA4"/>
<dbReference type="Proteomes" id="UP000001812">
    <property type="component" value="Chromosome II"/>
</dbReference>
<gene>
    <name evidence="1" type="ORF">BURPS1710A_A0543</name>
</gene>
<sequence>MDMSNPAHTITLQIEIIREYDAIRHSCRTGIRQLNYLGN</sequence>
<reference evidence="1" key="1">
    <citation type="submission" date="2009-05" db="EMBL/GenBank/DDBJ databases">
        <authorList>
            <person name="Harkins D.M."/>
            <person name="DeShazer D."/>
            <person name="Woods D.E."/>
            <person name="Brinkac L.M."/>
            <person name="Brown K.A."/>
            <person name="Hung G.C."/>
            <person name="Tuanyok A."/>
            <person name="Zhang B."/>
            <person name="Nierman W.C."/>
        </authorList>
    </citation>
    <scope>NUCLEOTIDE SEQUENCE [LARGE SCALE GENOMIC DNA]</scope>
    <source>
        <strain evidence="1">1710a</strain>
    </source>
</reference>
<organism evidence="1">
    <name type="scientific">Burkholderia pseudomallei 1710a</name>
    <dbReference type="NCBI Taxonomy" id="320371"/>
    <lineage>
        <taxon>Bacteria</taxon>
        <taxon>Pseudomonadati</taxon>
        <taxon>Pseudomonadota</taxon>
        <taxon>Betaproteobacteria</taxon>
        <taxon>Burkholderiales</taxon>
        <taxon>Burkholderiaceae</taxon>
        <taxon>Burkholderia</taxon>
        <taxon>pseudomallei group</taxon>
    </lineage>
</organism>
<accession>A0A0E1VXA4</accession>
<proteinExistence type="predicted"/>
<dbReference type="EMBL" id="CM000833">
    <property type="protein sequence ID" value="EET05533.1"/>
    <property type="molecule type" value="Genomic_DNA"/>
</dbReference>